<dbReference type="OrthoDB" id="29661at2759"/>
<evidence type="ECO:0000256" key="7">
    <source>
        <dbReference type="ARBA" id="ARBA00023136"/>
    </source>
</evidence>
<gene>
    <name evidence="10" type="ORF">IWQ60_005006</name>
</gene>
<evidence type="ECO:0008006" key="12">
    <source>
        <dbReference type="Google" id="ProtNLM"/>
    </source>
</evidence>
<organism evidence="10 11">
    <name type="scientific">Tieghemiomyces parasiticus</name>
    <dbReference type="NCBI Taxonomy" id="78921"/>
    <lineage>
        <taxon>Eukaryota</taxon>
        <taxon>Fungi</taxon>
        <taxon>Fungi incertae sedis</taxon>
        <taxon>Zoopagomycota</taxon>
        <taxon>Kickxellomycotina</taxon>
        <taxon>Dimargaritomycetes</taxon>
        <taxon>Dimargaritales</taxon>
        <taxon>Dimargaritaceae</taxon>
        <taxon>Tieghemiomyces</taxon>
    </lineage>
</organism>
<evidence type="ECO:0000256" key="3">
    <source>
        <dbReference type="ARBA" id="ARBA00022692"/>
    </source>
</evidence>
<evidence type="ECO:0000256" key="9">
    <source>
        <dbReference type="SAM" id="Phobius"/>
    </source>
</evidence>
<evidence type="ECO:0000256" key="5">
    <source>
        <dbReference type="ARBA" id="ARBA00022824"/>
    </source>
</evidence>
<comment type="subcellular location">
    <subcellularLocation>
        <location evidence="1">Endoplasmic reticulum membrane</location>
        <topology evidence="1">Multi-pass membrane protein</topology>
    </subcellularLocation>
</comment>
<feature type="compositionally biased region" description="Acidic residues" evidence="8">
    <location>
        <begin position="51"/>
        <end position="65"/>
    </location>
</feature>
<comment type="similarity">
    <text evidence="2">Belongs to the peptidase A22B family.</text>
</comment>
<dbReference type="GO" id="GO:0006465">
    <property type="term" value="P:signal peptide processing"/>
    <property type="evidence" value="ECO:0007669"/>
    <property type="project" value="TreeGrafter"/>
</dbReference>
<feature type="transmembrane region" description="Helical" evidence="9">
    <location>
        <begin position="12"/>
        <end position="35"/>
    </location>
</feature>
<dbReference type="InterPro" id="IPR042524">
    <property type="entry name" value="Presenilin_C"/>
</dbReference>
<feature type="region of interest" description="Disordered" evidence="8">
    <location>
        <begin position="40"/>
        <end position="68"/>
    </location>
</feature>
<feature type="transmembrane region" description="Helical" evidence="9">
    <location>
        <begin position="198"/>
        <end position="216"/>
    </location>
</feature>
<feature type="transmembrane region" description="Helical" evidence="9">
    <location>
        <begin position="250"/>
        <end position="271"/>
    </location>
</feature>
<reference evidence="10" key="1">
    <citation type="submission" date="2022-07" db="EMBL/GenBank/DDBJ databases">
        <title>Phylogenomic reconstructions and comparative analyses of Kickxellomycotina fungi.</title>
        <authorList>
            <person name="Reynolds N.K."/>
            <person name="Stajich J.E."/>
            <person name="Barry K."/>
            <person name="Grigoriev I.V."/>
            <person name="Crous P."/>
            <person name="Smith M.E."/>
        </authorList>
    </citation>
    <scope>NUCLEOTIDE SEQUENCE</scope>
    <source>
        <strain evidence="10">RSA 861</strain>
    </source>
</reference>
<keyword evidence="7 9" id="KW-0472">Membrane</keyword>
<protein>
    <recommendedName>
        <fullName evidence="12">Minor histocompatibility antigen H13</fullName>
    </recommendedName>
</protein>
<evidence type="ECO:0000313" key="10">
    <source>
        <dbReference type="EMBL" id="KAJ1924714.1"/>
    </source>
</evidence>
<evidence type="ECO:0000256" key="6">
    <source>
        <dbReference type="ARBA" id="ARBA00022989"/>
    </source>
</evidence>
<dbReference type="EMBL" id="JANBPT010000257">
    <property type="protein sequence ID" value="KAJ1924714.1"/>
    <property type="molecule type" value="Genomic_DNA"/>
</dbReference>
<feature type="transmembrane region" description="Helical" evidence="9">
    <location>
        <begin position="149"/>
        <end position="168"/>
    </location>
</feature>
<dbReference type="Pfam" id="PF04258">
    <property type="entry name" value="Peptidase_A22B"/>
    <property type="match status" value="1"/>
</dbReference>
<dbReference type="GO" id="GO:0042500">
    <property type="term" value="F:aspartic endopeptidase activity, intramembrane cleaving"/>
    <property type="evidence" value="ECO:0007669"/>
    <property type="project" value="InterPro"/>
</dbReference>
<keyword evidence="6 9" id="KW-1133">Transmembrane helix</keyword>
<evidence type="ECO:0000256" key="2">
    <source>
        <dbReference type="ARBA" id="ARBA00006859"/>
    </source>
</evidence>
<dbReference type="GO" id="GO:0098553">
    <property type="term" value="C:lumenal side of endoplasmic reticulum membrane"/>
    <property type="evidence" value="ECO:0007669"/>
    <property type="project" value="TreeGrafter"/>
</dbReference>
<feature type="region of interest" description="Disordered" evidence="8">
    <location>
        <begin position="362"/>
        <end position="412"/>
    </location>
</feature>
<evidence type="ECO:0000313" key="11">
    <source>
        <dbReference type="Proteomes" id="UP001150569"/>
    </source>
</evidence>
<dbReference type="PANTHER" id="PTHR12174:SF23">
    <property type="entry name" value="MINOR HISTOCOMPATIBILITY ANTIGEN H13"/>
    <property type="match status" value="1"/>
</dbReference>
<dbReference type="GO" id="GO:0033619">
    <property type="term" value="P:membrane protein proteolysis"/>
    <property type="evidence" value="ECO:0007669"/>
    <property type="project" value="TreeGrafter"/>
</dbReference>
<dbReference type="PANTHER" id="PTHR12174">
    <property type="entry name" value="SIGNAL PEPTIDE PEPTIDASE"/>
    <property type="match status" value="1"/>
</dbReference>
<dbReference type="InterPro" id="IPR007369">
    <property type="entry name" value="Peptidase_A22B_SPP"/>
</dbReference>
<feature type="transmembrane region" description="Helical" evidence="9">
    <location>
        <begin position="102"/>
        <end position="128"/>
    </location>
</feature>
<dbReference type="GO" id="GO:0098554">
    <property type="term" value="C:cytoplasmic side of endoplasmic reticulum membrane"/>
    <property type="evidence" value="ECO:0007669"/>
    <property type="project" value="TreeGrafter"/>
</dbReference>
<dbReference type="SMART" id="SM00730">
    <property type="entry name" value="PSN"/>
    <property type="match status" value="1"/>
</dbReference>
<comment type="caution">
    <text evidence="10">The sequence shown here is derived from an EMBL/GenBank/DDBJ whole genome shotgun (WGS) entry which is preliminary data.</text>
</comment>
<sequence>MSDKATTLDGGLALTYAALIGMALGPIFFGSYGALQKLKSPKPAKGKADAESDSSDDEDEEDESETVSSDDAYMFPVYGSATLFGLYMVFKYVNKEYVTYLLTAYFSLIGVPALTTFFTGAVRGVTGLRLPRYHLTLTKRAESYFNVKFTNLTIAMAVVSVATTVAYVMTKNWILSNVFGIALAYNAIQLIRLDSFKTGIIMLMGLFVYDIFWVFGTEVMVSVATKFDGPIKVLWPRNLLTIQGDEPYKMAMLGLGDIVVPGVFVALALAYDRARYLKAAGYPGFKPVVPAAVLKTCYPKPYFTACFVAYIVGLVTTMAIMHVFQAAQPALLYLSPACSLSVVLVALTRGELGELFAFSTEDPAEKENKEKAEADKKLKGTEKVASPVKTRSRAQKEKKAHKSKATSDDEEE</sequence>
<feature type="compositionally biased region" description="Basic residues" evidence="8">
    <location>
        <begin position="390"/>
        <end position="404"/>
    </location>
</feature>
<dbReference type="AlphaFoldDB" id="A0A9W8DV02"/>
<keyword evidence="11" id="KW-1185">Reference proteome</keyword>
<dbReference type="InterPro" id="IPR006639">
    <property type="entry name" value="Preselin/SPP"/>
</dbReference>
<keyword evidence="4" id="KW-0378">Hydrolase</keyword>
<keyword evidence="5" id="KW-0256">Endoplasmic reticulum</keyword>
<feature type="transmembrane region" description="Helical" evidence="9">
    <location>
        <begin position="72"/>
        <end position="90"/>
    </location>
</feature>
<feature type="transmembrane region" description="Helical" evidence="9">
    <location>
        <begin position="302"/>
        <end position="324"/>
    </location>
</feature>
<proteinExistence type="inferred from homology"/>
<accession>A0A9W8DV02</accession>
<dbReference type="Proteomes" id="UP001150569">
    <property type="component" value="Unassembled WGS sequence"/>
</dbReference>
<name>A0A9W8DV02_9FUNG</name>
<feature type="compositionally biased region" description="Basic and acidic residues" evidence="8">
    <location>
        <begin position="363"/>
        <end position="382"/>
    </location>
</feature>
<evidence type="ECO:0000256" key="1">
    <source>
        <dbReference type="ARBA" id="ARBA00004477"/>
    </source>
</evidence>
<evidence type="ECO:0000256" key="8">
    <source>
        <dbReference type="SAM" id="MobiDB-lite"/>
    </source>
</evidence>
<keyword evidence="3 9" id="KW-0812">Transmembrane</keyword>
<evidence type="ECO:0000256" key="4">
    <source>
        <dbReference type="ARBA" id="ARBA00022801"/>
    </source>
</evidence>
<dbReference type="Gene3D" id="1.10.472.100">
    <property type="entry name" value="Presenilin"/>
    <property type="match status" value="1"/>
</dbReference>